<dbReference type="InterPro" id="IPR026634">
    <property type="entry name" value="TPST-like"/>
</dbReference>
<protein>
    <submittedName>
        <fullName evidence="3">Sulfotransferase domain protein</fullName>
    </submittedName>
</protein>
<evidence type="ECO:0000256" key="1">
    <source>
        <dbReference type="ARBA" id="ARBA00022679"/>
    </source>
</evidence>
<evidence type="ECO:0000313" key="4">
    <source>
        <dbReference type="Proteomes" id="UP000179467"/>
    </source>
</evidence>
<evidence type="ECO:0000256" key="2">
    <source>
        <dbReference type="PROSITE-ProRule" id="PRU00339"/>
    </source>
</evidence>
<keyword evidence="2" id="KW-0802">TPR repeat</keyword>
<dbReference type="Pfam" id="PF14559">
    <property type="entry name" value="TPR_19"/>
    <property type="match status" value="1"/>
</dbReference>
<dbReference type="InterPro" id="IPR027417">
    <property type="entry name" value="P-loop_NTPase"/>
</dbReference>
<dbReference type="PROSITE" id="PS50005">
    <property type="entry name" value="TPR"/>
    <property type="match status" value="1"/>
</dbReference>
<dbReference type="RefSeq" id="WP_070934804.1">
    <property type="nucleotide sequence ID" value="NZ_MIPT01000001.1"/>
</dbReference>
<keyword evidence="1 3" id="KW-0808">Transferase</keyword>
<dbReference type="InterPro" id="IPR011990">
    <property type="entry name" value="TPR-like_helical_dom_sf"/>
</dbReference>
<dbReference type="Pfam" id="PF13469">
    <property type="entry name" value="Sulfotransfer_3"/>
    <property type="match status" value="1"/>
</dbReference>
<dbReference type="SMART" id="SM00028">
    <property type="entry name" value="TPR"/>
    <property type="match status" value="3"/>
</dbReference>
<sequence>MAAALPPPDFTAARAALAAGDLNGCAGIAAAAVQSHPHLTEGHFLFAMALGEGGRIAAALQAIDRATDLAADNPEYQAQRARLLTLARREAEARAAADRAAASAGAADARTLDTIGCVYARLGDHAAALPLFETAVAMAPDNAEYRFNLAAAYGFFDRKADAEAQYEAILRRDPAHGRAHFGLAGLRRQTPAANHVERLERALDAARDPLDRLRIHYAAAKEYQDIGEHDAAFRHLDTGNRAHKARTGFSIDADARNAFAIRTAFDRSGYFTGASRVEDAPIFVTGLPRTGTTLVDRILSSHPEIASAGELQAMPLAIKRLAKTPSRLVLDMETILAAAGLSPDAVGRDYIDRARQHEGARHGRFVDKLPLNFLYIGYIARALPNARIVCLRRNPMDSIWSNFKNLFATTSAYYGYSYDLVDCARFYLLFDQLIAYWRAKLPGRVLEFSYEGLIDDQEGQTRRLLDHCGLQWDPACLDFHANTAPVATPSAAQVRRPLYRDGIGQWRAYERHLAPARDFLIRQGIAID</sequence>
<dbReference type="InterPro" id="IPR019734">
    <property type="entry name" value="TPR_rpt"/>
</dbReference>
<feature type="repeat" description="TPR" evidence="2">
    <location>
        <begin position="109"/>
        <end position="142"/>
    </location>
</feature>
<dbReference type="Gene3D" id="1.25.40.10">
    <property type="entry name" value="Tetratricopeptide repeat domain"/>
    <property type="match status" value="1"/>
</dbReference>
<comment type="caution">
    <text evidence="3">The sequence shown here is derived from an EMBL/GenBank/DDBJ whole genome shotgun (WGS) entry which is preliminary data.</text>
</comment>
<dbReference type="PANTHER" id="PTHR12788">
    <property type="entry name" value="PROTEIN-TYROSINE SULFOTRANSFERASE 2"/>
    <property type="match status" value="1"/>
</dbReference>
<dbReference type="SUPFAM" id="SSF52540">
    <property type="entry name" value="P-loop containing nucleoside triphosphate hydrolases"/>
    <property type="match status" value="1"/>
</dbReference>
<reference evidence="3 4" key="1">
    <citation type="submission" date="2016-09" db="EMBL/GenBank/DDBJ databases">
        <title>Metabolic pathway, cell adaptation mechanisms and a novel monoxygenase revealed through proteogenomic-transcription analysis of a Sphingomonas haloaromaticamans strain degrading the fungicide ortho-phenylphenol.</title>
        <authorList>
            <person name="Perruchon C."/>
            <person name="Papadopoulou E.S."/>
            <person name="Rousidou C."/>
            <person name="Vasileiadis S."/>
            <person name="Tanou G."/>
            <person name="Amoutzias G."/>
            <person name="Molassiotis A."/>
            <person name="Karpouzas D.G."/>
        </authorList>
    </citation>
    <scope>NUCLEOTIDE SEQUENCE [LARGE SCALE GENOMIC DNA]</scope>
    <source>
        <strain evidence="3 4">P3</strain>
    </source>
</reference>
<evidence type="ECO:0000313" key="3">
    <source>
        <dbReference type="EMBL" id="OHT21832.1"/>
    </source>
</evidence>
<dbReference type="AlphaFoldDB" id="A0A1S1HJ05"/>
<dbReference type="Proteomes" id="UP000179467">
    <property type="component" value="Unassembled WGS sequence"/>
</dbReference>
<dbReference type="OrthoDB" id="9800698at2"/>
<dbReference type="Gene3D" id="3.40.50.300">
    <property type="entry name" value="P-loop containing nucleotide triphosphate hydrolases"/>
    <property type="match status" value="1"/>
</dbReference>
<organism evidence="3 4">
    <name type="scientific">Edaphosphingomonas haloaromaticamans</name>
    <dbReference type="NCBI Taxonomy" id="653954"/>
    <lineage>
        <taxon>Bacteria</taxon>
        <taxon>Pseudomonadati</taxon>
        <taxon>Pseudomonadota</taxon>
        <taxon>Alphaproteobacteria</taxon>
        <taxon>Sphingomonadales</taxon>
        <taxon>Rhizorhabdaceae</taxon>
        <taxon>Edaphosphingomonas</taxon>
    </lineage>
</organism>
<proteinExistence type="predicted"/>
<dbReference type="SUPFAM" id="SSF48452">
    <property type="entry name" value="TPR-like"/>
    <property type="match status" value="1"/>
</dbReference>
<name>A0A1S1HJ05_9SPHN</name>
<dbReference type="GO" id="GO:0008476">
    <property type="term" value="F:protein-tyrosine sulfotransferase activity"/>
    <property type="evidence" value="ECO:0007669"/>
    <property type="project" value="InterPro"/>
</dbReference>
<accession>A0A1S1HJ05</accession>
<dbReference type="EMBL" id="MIPT01000001">
    <property type="protein sequence ID" value="OHT21832.1"/>
    <property type="molecule type" value="Genomic_DNA"/>
</dbReference>
<keyword evidence="4" id="KW-1185">Reference proteome</keyword>
<gene>
    <name evidence="3" type="ORF">BHE75_03843</name>
</gene>
<dbReference type="PANTHER" id="PTHR12788:SF10">
    <property type="entry name" value="PROTEIN-TYROSINE SULFOTRANSFERASE"/>
    <property type="match status" value="1"/>
</dbReference>